<reference evidence="1 2" key="1">
    <citation type="submission" date="2019-05" db="EMBL/GenBank/DDBJ databases">
        <title>Mikania micrantha, genome provides insights into the molecular mechanism of rapid growth.</title>
        <authorList>
            <person name="Liu B."/>
        </authorList>
    </citation>
    <scope>NUCLEOTIDE SEQUENCE [LARGE SCALE GENOMIC DNA]</scope>
    <source>
        <strain evidence="1">NLD-2019</strain>
        <tissue evidence="1">Leaf</tissue>
    </source>
</reference>
<keyword evidence="2" id="KW-1185">Reference proteome</keyword>
<sequence>MTGELLRRFQIFFEVADMEQALQFMTVIRICIVFGIHVGTDWKAISDKYFKKDAEKGRTRSKGEYVSA</sequence>
<name>A0A5N6P1X2_9ASTR</name>
<dbReference type="OrthoDB" id="1782918at2759"/>
<dbReference type="AlphaFoldDB" id="A0A5N6P1X2"/>
<protein>
    <submittedName>
        <fullName evidence="1">Uncharacterized protein</fullName>
    </submittedName>
</protein>
<dbReference type="Proteomes" id="UP000326396">
    <property type="component" value="Linkage Group LG15"/>
</dbReference>
<evidence type="ECO:0000313" key="2">
    <source>
        <dbReference type="Proteomes" id="UP000326396"/>
    </source>
</evidence>
<organism evidence="1 2">
    <name type="scientific">Mikania micrantha</name>
    <name type="common">bitter vine</name>
    <dbReference type="NCBI Taxonomy" id="192012"/>
    <lineage>
        <taxon>Eukaryota</taxon>
        <taxon>Viridiplantae</taxon>
        <taxon>Streptophyta</taxon>
        <taxon>Embryophyta</taxon>
        <taxon>Tracheophyta</taxon>
        <taxon>Spermatophyta</taxon>
        <taxon>Magnoliopsida</taxon>
        <taxon>eudicotyledons</taxon>
        <taxon>Gunneridae</taxon>
        <taxon>Pentapetalae</taxon>
        <taxon>asterids</taxon>
        <taxon>campanulids</taxon>
        <taxon>Asterales</taxon>
        <taxon>Asteraceae</taxon>
        <taxon>Asteroideae</taxon>
        <taxon>Heliantheae alliance</taxon>
        <taxon>Eupatorieae</taxon>
        <taxon>Mikania</taxon>
    </lineage>
</organism>
<dbReference type="EMBL" id="SZYD01000007">
    <property type="protein sequence ID" value="KAD5802641.1"/>
    <property type="molecule type" value="Genomic_DNA"/>
</dbReference>
<proteinExistence type="predicted"/>
<accession>A0A5N6P1X2</accession>
<comment type="caution">
    <text evidence="1">The sequence shown here is derived from an EMBL/GenBank/DDBJ whole genome shotgun (WGS) entry which is preliminary data.</text>
</comment>
<evidence type="ECO:0000313" key="1">
    <source>
        <dbReference type="EMBL" id="KAD5802641.1"/>
    </source>
</evidence>
<gene>
    <name evidence="1" type="ORF">E3N88_14001</name>
</gene>